<keyword evidence="1" id="KW-1277">Toxin-antitoxin system</keyword>
<dbReference type="GO" id="GO:0004521">
    <property type="term" value="F:RNA endonuclease activity"/>
    <property type="evidence" value="ECO:0007669"/>
    <property type="project" value="TreeGrafter"/>
</dbReference>
<evidence type="ECO:0000313" key="4">
    <source>
        <dbReference type="Proteomes" id="UP000004394"/>
    </source>
</evidence>
<dbReference type="PIRSF" id="PIRSF006156">
    <property type="entry name" value="YafQ"/>
    <property type="match status" value="1"/>
</dbReference>
<protein>
    <submittedName>
        <fullName evidence="3">Addiction module toxin, RelE/StbE family</fullName>
    </submittedName>
</protein>
<dbReference type="PANTHER" id="PTHR40588">
    <property type="entry name" value="MRNA INTERFERASE TOXIN YAFQ"/>
    <property type="match status" value="1"/>
</dbReference>
<sequence>MREIVYTHQYKHDVKRARRRHLPEKELDAVIQMLANDTPLPPEKRDHALSGEFAGARECHIHPDWLLIYSKENLVEKRKGNAVSELRILNLLRTGTHSDLF</sequence>
<dbReference type="InterPro" id="IPR035093">
    <property type="entry name" value="RelE/ParE_toxin_dom_sf"/>
</dbReference>
<dbReference type="RefSeq" id="WP_006950452.1">
    <property type="nucleotide sequence ID" value="NZ_BAJI01000064.1"/>
</dbReference>
<dbReference type="Gene3D" id="3.30.2310.20">
    <property type="entry name" value="RelE-like"/>
    <property type="match status" value="1"/>
</dbReference>
<comment type="caution">
    <text evidence="3">The sequence shown here is derived from an EMBL/GenBank/DDBJ whole genome shotgun (WGS) entry which is preliminary data.</text>
</comment>
<evidence type="ECO:0000313" key="3">
    <source>
        <dbReference type="EMBL" id="EFM00960.1"/>
    </source>
</evidence>
<dbReference type="GO" id="GO:0006402">
    <property type="term" value="P:mRNA catabolic process"/>
    <property type="evidence" value="ECO:0007669"/>
    <property type="project" value="TreeGrafter"/>
</dbReference>
<reference evidence="3" key="1">
    <citation type="submission" date="2010-07" db="EMBL/GenBank/DDBJ databases">
        <authorList>
            <person name="Muzny D."/>
            <person name="Qin X."/>
            <person name="Deng J."/>
            <person name="Jiang H."/>
            <person name="Liu Y."/>
            <person name="Qu J."/>
            <person name="Song X.-Z."/>
            <person name="Zhang L."/>
            <person name="Thornton R."/>
            <person name="Coyle M."/>
            <person name="Francisco L."/>
            <person name="Jackson L."/>
            <person name="Javaid M."/>
            <person name="Korchina V."/>
            <person name="Kovar C."/>
            <person name="Mata R."/>
            <person name="Mathew T."/>
            <person name="Ngo R."/>
            <person name="Nguyen L."/>
            <person name="Nguyen N."/>
            <person name="Okwuonu G."/>
            <person name="Ongeri F."/>
            <person name="Pham C."/>
            <person name="Simmons D."/>
            <person name="Wilczek-Boney K."/>
            <person name="Hale W."/>
            <person name="Jakkamsetti A."/>
            <person name="Pham P."/>
            <person name="Ruth R."/>
            <person name="San Lucas F."/>
            <person name="Warren J."/>
            <person name="Zhang J."/>
            <person name="Zhao Z."/>
            <person name="Zhou C."/>
            <person name="Zhu D."/>
            <person name="Lee S."/>
            <person name="Bess C."/>
            <person name="Blankenburg K."/>
            <person name="Forbes L."/>
            <person name="Fu Q."/>
            <person name="Gubbala S."/>
            <person name="Hirani K."/>
            <person name="Jayaseelan J.C."/>
            <person name="Lara F."/>
            <person name="Munidasa M."/>
            <person name="Palculict T."/>
            <person name="Patil S."/>
            <person name="Pu L.-L."/>
            <person name="Saada N."/>
            <person name="Tang L."/>
            <person name="Weissenberger G."/>
            <person name="Zhu Y."/>
            <person name="Hemphill L."/>
            <person name="Shang Y."/>
            <person name="Youmans B."/>
            <person name="Ayvaz T."/>
            <person name="Ross M."/>
            <person name="Santibanez J."/>
            <person name="Aqrawi P."/>
            <person name="Gross S."/>
            <person name="Joshi V."/>
            <person name="Fowler G."/>
            <person name="Nazareth L."/>
            <person name="Reid J."/>
            <person name="Worley K."/>
            <person name="Petrosino J."/>
            <person name="Highlander S."/>
            <person name="Gibbs R."/>
        </authorList>
    </citation>
    <scope>NUCLEOTIDE SEQUENCE [LARGE SCALE GENOMIC DNA]</scope>
    <source>
        <strain evidence="3">DSM 16973</strain>
    </source>
</reference>
<name>E0NV94_9BACT</name>
<gene>
    <name evidence="3" type="primary">yafQ</name>
    <name evidence="3" type="ORF">HMPREF0658_2099</name>
</gene>
<dbReference type="Proteomes" id="UP000004394">
    <property type="component" value="Unassembled WGS sequence"/>
</dbReference>
<dbReference type="PANTHER" id="PTHR40588:SF1">
    <property type="entry name" value="MRNA INTERFERASE TOXIN YAFQ"/>
    <property type="match status" value="1"/>
</dbReference>
<dbReference type="STRING" id="862515.HMPREF0658_2099"/>
<dbReference type="Pfam" id="PF15738">
    <property type="entry name" value="YafQ_toxin"/>
    <property type="match status" value="1"/>
</dbReference>
<proteinExistence type="predicted"/>
<dbReference type="AlphaFoldDB" id="E0NV94"/>
<evidence type="ECO:0000256" key="1">
    <source>
        <dbReference type="ARBA" id="ARBA00022649"/>
    </source>
</evidence>
<dbReference type="InterPro" id="IPR007712">
    <property type="entry name" value="RelE/ParE_toxin"/>
</dbReference>
<keyword evidence="4" id="KW-1185">Reference proteome</keyword>
<dbReference type="OrthoDB" id="7030467at2"/>
<dbReference type="EMBL" id="AEEI01000060">
    <property type="protein sequence ID" value="EFM00960.1"/>
    <property type="molecule type" value="Genomic_DNA"/>
</dbReference>
<dbReference type="GO" id="GO:0006415">
    <property type="term" value="P:translational termination"/>
    <property type="evidence" value="ECO:0007669"/>
    <property type="project" value="TreeGrafter"/>
</dbReference>
<dbReference type="eggNOG" id="COG3041">
    <property type="taxonomic scope" value="Bacteria"/>
</dbReference>
<dbReference type="InterPro" id="IPR004386">
    <property type="entry name" value="Toxin_YafQ-like"/>
</dbReference>
<dbReference type="NCBIfam" id="TIGR02385">
    <property type="entry name" value="RelE_StbE"/>
    <property type="match status" value="1"/>
</dbReference>
<feature type="active site" description="Proton donor" evidence="2">
    <location>
        <position position="97"/>
    </location>
</feature>
<evidence type="ECO:0000256" key="2">
    <source>
        <dbReference type="PIRSR" id="PIRSR006156-1"/>
    </source>
</evidence>
<organism evidence="3 4">
    <name type="scientific">Hoylesella marshii DSM 16973 = JCM 13450</name>
    <dbReference type="NCBI Taxonomy" id="862515"/>
    <lineage>
        <taxon>Bacteria</taxon>
        <taxon>Pseudomonadati</taxon>
        <taxon>Bacteroidota</taxon>
        <taxon>Bacteroidia</taxon>
        <taxon>Bacteroidales</taxon>
        <taxon>Prevotellaceae</taxon>
        <taxon>Hoylesella</taxon>
    </lineage>
</organism>
<accession>E0NV94</accession>
<dbReference type="SUPFAM" id="SSF143011">
    <property type="entry name" value="RelE-like"/>
    <property type="match status" value="1"/>
</dbReference>
<dbReference type="HOGENOM" id="CLU_161929_4_1_10"/>